<dbReference type="PROSITE" id="PS50181">
    <property type="entry name" value="FBOX"/>
    <property type="match status" value="1"/>
</dbReference>
<dbReference type="SUPFAM" id="SSF81383">
    <property type="entry name" value="F-box domain"/>
    <property type="match status" value="1"/>
</dbReference>
<dbReference type="InterPro" id="IPR036047">
    <property type="entry name" value="F-box-like_dom_sf"/>
</dbReference>
<dbReference type="InterPro" id="IPR017451">
    <property type="entry name" value="F-box-assoc_interact_dom"/>
</dbReference>
<dbReference type="InterPro" id="IPR006527">
    <property type="entry name" value="F-box-assoc_dom_typ1"/>
</dbReference>
<evidence type="ECO:0000313" key="2">
    <source>
        <dbReference type="EMBL" id="KAK1649874.1"/>
    </source>
</evidence>
<proteinExistence type="predicted"/>
<dbReference type="AlphaFoldDB" id="A0AAD8SDA3"/>
<dbReference type="InterPro" id="IPR050796">
    <property type="entry name" value="SCF_F-box_component"/>
</dbReference>
<evidence type="ECO:0000313" key="3">
    <source>
        <dbReference type="Proteomes" id="UP001231189"/>
    </source>
</evidence>
<gene>
    <name evidence="2" type="ORF">QYE76_067679</name>
</gene>
<dbReference type="PANTHER" id="PTHR31672">
    <property type="entry name" value="BNACNNG10540D PROTEIN"/>
    <property type="match status" value="1"/>
</dbReference>
<dbReference type="SMART" id="SM00256">
    <property type="entry name" value="FBOX"/>
    <property type="match status" value="1"/>
</dbReference>
<dbReference type="PANTHER" id="PTHR31672:SF2">
    <property type="entry name" value="F-BOX DOMAIN-CONTAINING PROTEIN"/>
    <property type="match status" value="1"/>
</dbReference>
<dbReference type="Gene3D" id="1.20.1280.50">
    <property type="match status" value="1"/>
</dbReference>
<protein>
    <recommendedName>
        <fullName evidence="1">F-box domain-containing protein</fullName>
    </recommendedName>
</protein>
<dbReference type="CDD" id="cd22157">
    <property type="entry name" value="F-box_AtFBW1-like"/>
    <property type="match status" value="1"/>
</dbReference>
<dbReference type="Pfam" id="PF00646">
    <property type="entry name" value="F-box"/>
    <property type="match status" value="1"/>
</dbReference>
<evidence type="ECO:0000259" key="1">
    <source>
        <dbReference type="PROSITE" id="PS50181"/>
    </source>
</evidence>
<dbReference type="EMBL" id="JAUUTY010000004">
    <property type="protein sequence ID" value="KAK1649874.1"/>
    <property type="molecule type" value="Genomic_DNA"/>
</dbReference>
<dbReference type="Pfam" id="PF07734">
    <property type="entry name" value="FBA_1"/>
    <property type="match status" value="1"/>
</dbReference>
<keyword evidence="3" id="KW-1185">Reference proteome</keyword>
<dbReference type="Proteomes" id="UP001231189">
    <property type="component" value="Unassembled WGS sequence"/>
</dbReference>
<dbReference type="InterPro" id="IPR001810">
    <property type="entry name" value="F-box_dom"/>
</dbReference>
<reference evidence="2" key="1">
    <citation type="submission" date="2023-07" db="EMBL/GenBank/DDBJ databases">
        <title>A chromosome-level genome assembly of Lolium multiflorum.</title>
        <authorList>
            <person name="Chen Y."/>
            <person name="Copetti D."/>
            <person name="Kolliker R."/>
            <person name="Studer B."/>
        </authorList>
    </citation>
    <scope>NUCLEOTIDE SEQUENCE</scope>
    <source>
        <strain evidence="2">02402/16</strain>
        <tissue evidence="2">Leaf</tissue>
    </source>
</reference>
<dbReference type="NCBIfam" id="TIGR01640">
    <property type="entry name" value="F_box_assoc_1"/>
    <property type="match status" value="1"/>
</dbReference>
<name>A0AAD8SDA3_LOLMU</name>
<feature type="domain" description="F-box" evidence="1">
    <location>
        <begin position="4"/>
        <end position="53"/>
    </location>
</feature>
<accession>A0AAD8SDA3</accession>
<sequence length="428" mass="47932">MVTMPNLSNLPEDVLESILVRLPAGSVARCRAVCRAWRSAVSRPSLDRVHAQRPAVVAKVTVATAEVGRTETTVAFDFFHGRWHPDKTLPSPRTLRFTSCDYPSCITVLGSWDGIVCIQRRIYKPTPPGPGYRHFDQYTLWNPLTMACADASAPTSSGEIVGAYAHPSTRRFQLLHASSETVGDLPIAPTAFRILGVGDAAMNWRELPLGLEEEILMNTRDARHLVSLHGNLHWLVLSGPASTLRVLAFDTTREKFRSLEAPKRQRGRGRADLTTARLRALSGDKLCIFDLELSTSAMDVWVLDDYDAVPQSWQLKERISLVTWDKSDLSLTFSKVKVVQSVYDGEEIFFHKEDGRIYTFNLVEKEWLTAKWANVSKSSYSTSVSLVMHRESVLPGEVSFGEALSPALSPMFHRSGQQSYSLQQFRKH</sequence>
<comment type="caution">
    <text evidence="2">The sequence shown here is derived from an EMBL/GenBank/DDBJ whole genome shotgun (WGS) entry which is preliminary data.</text>
</comment>
<organism evidence="2 3">
    <name type="scientific">Lolium multiflorum</name>
    <name type="common">Italian ryegrass</name>
    <name type="synonym">Lolium perenne subsp. multiflorum</name>
    <dbReference type="NCBI Taxonomy" id="4521"/>
    <lineage>
        <taxon>Eukaryota</taxon>
        <taxon>Viridiplantae</taxon>
        <taxon>Streptophyta</taxon>
        <taxon>Embryophyta</taxon>
        <taxon>Tracheophyta</taxon>
        <taxon>Spermatophyta</taxon>
        <taxon>Magnoliopsida</taxon>
        <taxon>Liliopsida</taxon>
        <taxon>Poales</taxon>
        <taxon>Poaceae</taxon>
        <taxon>BOP clade</taxon>
        <taxon>Pooideae</taxon>
        <taxon>Poodae</taxon>
        <taxon>Poeae</taxon>
        <taxon>Poeae Chloroplast Group 2 (Poeae type)</taxon>
        <taxon>Loliodinae</taxon>
        <taxon>Loliinae</taxon>
        <taxon>Lolium</taxon>
    </lineage>
</organism>